<evidence type="ECO:0000313" key="2">
    <source>
        <dbReference type="Proteomes" id="UP000049983"/>
    </source>
</evidence>
<sequence>MTWCIYLTHPEVAIDPSVPVPEWGLSPLGQERAAKATDLPFAKEIGAVVTSAETKAIETAWFFTGKLDVPLHTRKDLHENDRSATGFLPPDEFEQVANRFFAEPQTSVRGWERAEDAQNRIVGGIRDVLSGMDRDIPVLFTGHGAAGTLLMCHLMGRPISRAYDQKRGGCWYRFEKDWLSTQTGSDLSWIEV</sequence>
<keyword evidence="2" id="KW-1185">Reference proteome</keyword>
<reference evidence="2" key="1">
    <citation type="submission" date="2015-07" db="EMBL/GenBank/DDBJ databases">
        <authorList>
            <person name="Rodrigo-Torres Lidia"/>
            <person name="Arahal R.David."/>
        </authorList>
    </citation>
    <scope>NUCLEOTIDE SEQUENCE [LARGE SCALE GENOMIC DNA]</scope>
    <source>
        <strain evidence="2">CECT 5096</strain>
    </source>
</reference>
<dbReference type="EMBL" id="CXWC01000003">
    <property type="protein sequence ID" value="CTQ67740.1"/>
    <property type="molecule type" value="Genomic_DNA"/>
</dbReference>
<dbReference type="InterPro" id="IPR013078">
    <property type="entry name" value="His_Pase_superF_clade-1"/>
</dbReference>
<organism evidence="1 2">
    <name type="scientific">Roseibium album</name>
    <dbReference type="NCBI Taxonomy" id="311410"/>
    <lineage>
        <taxon>Bacteria</taxon>
        <taxon>Pseudomonadati</taxon>
        <taxon>Pseudomonadota</taxon>
        <taxon>Alphaproteobacteria</taxon>
        <taxon>Hyphomicrobiales</taxon>
        <taxon>Stappiaceae</taxon>
        <taxon>Roseibium</taxon>
    </lineage>
</organism>
<dbReference type="Gene3D" id="3.40.50.1240">
    <property type="entry name" value="Phosphoglycerate mutase-like"/>
    <property type="match status" value="1"/>
</dbReference>
<proteinExistence type="predicted"/>
<dbReference type="InterPro" id="IPR029033">
    <property type="entry name" value="His_PPase_superfam"/>
</dbReference>
<dbReference type="GeneID" id="97668971"/>
<dbReference type="RefSeq" id="WP_055119182.1">
    <property type="nucleotide sequence ID" value="NZ_CXWA01000007.1"/>
</dbReference>
<dbReference type="OrthoDB" id="34197at2"/>
<dbReference type="STRING" id="311410.LA5095_04572"/>
<accession>A0A0M6ZIH8</accession>
<dbReference type="SUPFAM" id="SSF53254">
    <property type="entry name" value="Phosphoglycerate mutase-like"/>
    <property type="match status" value="1"/>
</dbReference>
<name>A0A0M6ZIH8_9HYPH</name>
<gene>
    <name evidence="1" type="ORF">LA5096_01551</name>
</gene>
<dbReference type="Pfam" id="PF00300">
    <property type="entry name" value="His_Phos_1"/>
    <property type="match status" value="1"/>
</dbReference>
<dbReference type="AlphaFoldDB" id="A0A0M6ZIH8"/>
<protein>
    <submittedName>
        <fullName evidence="1">Histidine phosphatase superfamily (Branch 1)</fullName>
    </submittedName>
</protein>
<evidence type="ECO:0000313" key="1">
    <source>
        <dbReference type="EMBL" id="CTQ67740.1"/>
    </source>
</evidence>
<dbReference type="Proteomes" id="UP000049983">
    <property type="component" value="Unassembled WGS sequence"/>
</dbReference>